<comment type="caution">
    <text evidence="1">The sequence shown here is derived from an EMBL/GenBank/DDBJ whole genome shotgun (WGS) entry which is preliminary data.</text>
</comment>
<dbReference type="Proteomes" id="UP001283341">
    <property type="component" value="Unassembled WGS sequence"/>
</dbReference>
<reference evidence="1" key="1">
    <citation type="journal article" date="2023" name="Mol. Phylogenet. Evol.">
        <title>Genome-scale phylogeny and comparative genomics of the fungal order Sordariales.</title>
        <authorList>
            <person name="Hensen N."/>
            <person name="Bonometti L."/>
            <person name="Westerberg I."/>
            <person name="Brannstrom I.O."/>
            <person name="Guillou S."/>
            <person name="Cros-Aarteil S."/>
            <person name="Calhoun S."/>
            <person name="Haridas S."/>
            <person name="Kuo A."/>
            <person name="Mondo S."/>
            <person name="Pangilinan J."/>
            <person name="Riley R."/>
            <person name="LaButti K."/>
            <person name="Andreopoulos B."/>
            <person name="Lipzen A."/>
            <person name="Chen C."/>
            <person name="Yan M."/>
            <person name="Daum C."/>
            <person name="Ng V."/>
            <person name="Clum A."/>
            <person name="Steindorff A."/>
            <person name="Ohm R.A."/>
            <person name="Martin F."/>
            <person name="Silar P."/>
            <person name="Natvig D.O."/>
            <person name="Lalanne C."/>
            <person name="Gautier V."/>
            <person name="Ament-Velasquez S.L."/>
            <person name="Kruys A."/>
            <person name="Hutchinson M.I."/>
            <person name="Powell A.J."/>
            <person name="Barry K."/>
            <person name="Miller A.N."/>
            <person name="Grigoriev I.V."/>
            <person name="Debuchy R."/>
            <person name="Gladieux P."/>
            <person name="Hiltunen Thoren M."/>
            <person name="Johannesson H."/>
        </authorList>
    </citation>
    <scope>NUCLEOTIDE SEQUENCE</scope>
    <source>
        <strain evidence="1">CBS 118394</strain>
    </source>
</reference>
<name>A0AAE0HTL4_9PEZI</name>
<gene>
    <name evidence="1" type="ORF">B0H66DRAFT_397342</name>
</gene>
<evidence type="ECO:0000313" key="2">
    <source>
        <dbReference type="Proteomes" id="UP001283341"/>
    </source>
</evidence>
<reference evidence="1" key="2">
    <citation type="submission" date="2023-06" db="EMBL/GenBank/DDBJ databases">
        <authorList>
            <consortium name="Lawrence Berkeley National Laboratory"/>
            <person name="Haridas S."/>
            <person name="Hensen N."/>
            <person name="Bonometti L."/>
            <person name="Westerberg I."/>
            <person name="Brannstrom I.O."/>
            <person name="Guillou S."/>
            <person name="Cros-Aarteil S."/>
            <person name="Calhoun S."/>
            <person name="Kuo A."/>
            <person name="Mondo S."/>
            <person name="Pangilinan J."/>
            <person name="Riley R."/>
            <person name="Labutti K."/>
            <person name="Andreopoulos B."/>
            <person name="Lipzen A."/>
            <person name="Chen C."/>
            <person name="Yanf M."/>
            <person name="Daum C."/>
            <person name="Ng V."/>
            <person name="Clum A."/>
            <person name="Steindorff A."/>
            <person name="Ohm R."/>
            <person name="Martin F."/>
            <person name="Silar P."/>
            <person name="Natvig D."/>
            <person name="Lalanne C."/>
            <person name="Gautier V."/>
            <person name="Ament-Velasquez S.L."/>
            <person name="Kruys A."/>
            <person name="Hutchinson M.I."/>
            <person name="Powell A.J."/>
            <person name="Barry K."/>
            <person name="Miller A.N."/>
            <person name="Grigoriev I.V."/>
            <person name="Debuchy R."/>
            <person name="Gladieux P."/>
            <person name="Thoren M.H."/>
            <person name="Johannesson H."/>
        </authorList>
    </citation>
    <scope>NUCLEOTIDE SEQUENCE</scope>
    <source>
        <strain evidence="1">CBS 118394</strain>
    </source>
</reference>
<organism evidence="1 2">
    <name type="scientific">Apodospora peruviana</name>
    <dbReference type="NCBI Taxonomy" id="516989"/>
    <lineage>
        <taxon>Eukaryota</taxon>
        <taxon>Fungi</taxon>
        <taxon>Dikarya</taxon>
        <taxon>Ascomycota</taxon>
        <taxon>Pezizomycotina</taxon>
        <taxon>Sordariomycetes</taxon>
        <taxon>Sordariomycetidae</taxon>
        <taxon>Sordariales</taxon>
        <taxon>Lasiosphaeriaceae</taxon>
        <taxon>Apodospora</taxon>
    </lineage>
</organism>
<keyword evidence="2" id="KW-1185">Reference proteome</keyword>
<proteinExistence type="predicted"/>
<accession>A0AAE0HTL4</accession>
<sequence length="233" mass="25667">MMTLAVQGKGRESHYMEILSILHAMWNSSAYSKLSTLLASENASDMLHKQSICLERTTRLVAIVMDAKVWLAGDDAMLALAHKRLFETIRGALALASPLSRNPLQRLLRGRVFIKGPTIPIPQMTWAGTPRQRCYKLMSEVVLALISLDQSVATLRFGDAGNLTDIAVQWQVLDLWAQSLAHAGISPSQVIFPRPTSPDNDTRRRRLTVSNTYNSLAYTSTSDGATIASAVML</sequence>
<evidence type="ECO:0000313" key="1">
    <source>
        <dbReference type="EMBL" id="KAK3312359.1"/>
    </source>
</evidence>
<dbReference type="EMBL" id="JAUEDM010000009">
    <property type="protein sequence ID" value="KAK3312359.1"/>
    <property type="molecule type" value="Genomic_DNA"/>
</dbReference>
<dbReference type="AlphaFoldDB" id="A0AAE0HTL4"/>
<protein>
    <submittedName>
        <fullName evidence="1">Uncharacterized protein</fullName>
    </submittedName>
</protein>